<evidence type="ECO:0000313" key="3">
    <source>
        <dbReference type="Proteomes" id="UP001222275"/>
    </source>
</evidence>
<feature type="transmembrane region" description="Helical" evidence="1">
    <location>
        <begin position="20"/>
        <end position="40"/>
    </location>
</feature>
<gene>
    <name evidence="2" type="ORF">NR989_10880</name>
</gene>
<sequence>MIKSLVSFNKKYKHMGFSLIEAAIALVVIGVISMATLQVYNSANYYKNQTLANKWLLETQENLVQFAQMNYRLPCPDTDLDGYENCGGSVKTGLLPFYTLGLTVSSQIGSVTSGHQNIIYGVYRNAGIDADLTVLAERTGNSIGDANYQTIDDFKKALSNASLVTTVVNSQPYITGDDETTGAENCATNLVAHGAFWLASSSGQDANEDDNPFDGVNTNLRNDGSGSNCFSAPTKRQNAGYVDRVSGLAFSELLGLL</sequence>
<keyword evidence="3" id="KW-1185">Reference proteome</keyword>
<dbReference type="EMBL" id="CP102381">
    <property type="protein sequence ID" value="WEJ62505.1"/>
    <property type="molecule type" value="Genomic_DNA"/>
</dbReference>
<keyword evidence="1" id="KW-1133">Transmembrane helix</keyword>
<keyword evidence="1" id="KW-0472">Membrane</keyword>
<organism evidence="2 3">
    <name type="scientific">Thiomicrorhabdus lithotrophica</name>
    <dbReference type="NCBI Taxonomy" id="2949997"/>
    <lineage>
        <taxon>Bacteria</taxon>
        <taxon>Pseudomonadati</taxon>
        <taxon>Pseudomonadota</taxon>
        <taxon>Gammaproteobacteria</taxon>
        <taxon>Thiotrichales</taxon>
        <taxon>Piscirickettsiaceae</taxon>
        <taxon>Thiomicrorhabdus</taxon>
    </lineage>
</organism>
<evidence type="ECO:0000313" key="2">
    <source>
        <dbReference type="EMBL" id="WEJ62505.1"/>
    </source>
</evidence>
<evidence type="ECO:0000256" key="1">
    <source>
        <dbReference type="SAM" id="Phobius"/>
    </source>
</evidence>
<proteinExistence type="predicted"/>
<keyword evidence="1" id="KW-0812">Transmembrane</keyword>
<accession>A0ABY8CCV0</accession>
<reference evidence="2 3" key="1">
    <citation type="submission" date="2022-06" db="EMBL/GenBank/DDBJ databases">
        <title>Thiomicrohabdus sp. nov, an obligately chemolithoautotrophic, sulfur-oxidizing bacterium isolated from beach of Guanyin Mountain. Amoy.</title>
        <authorList>
            <person name="Zhu H."/>
        </authorList>
    </citation>
    <scope>NUCLEOTIDE SEQUENCE [LARGE SCALE GENOMIC DNA]</scope>
    <source>
        <strain evidence="2 3">XGS-01</strain>
    </source>
</reference>
<dbReference type="Proteomes" id="UP001222275">
    <property type="component" value="Chromosome"/>
</dbReference>
<dbReference type="RefSeq" id="WP_275594763.1">
    <property type="nucleotide sequence ID" value="NZ_CP102381.1"/>
</dbReference>
<name>A0ABY8CCV0_9GAMM</name>
<protein>
    <submittedName>
        <fullName evidence="2">Type II secretion system GspH family protein</fullName>
    </submittedName>
</protein>